<name>A0A2P5CC23_PARAD</name>
<protein>
    <submittedName>
        <fullName evidence="1">Uncharacterized protein</fullName>
    </submittedName>
</protein>
<evidence type="ECO:0000313" key="2">
    <source>
        <dbReference type="Proteomes" id="UP000237105"/>
    </source>
</evidence>
<dbReference type="STRING" id="3476.A0A2P5CC23"/>
<dbReference type="PANTHER" id="PTHR34130">
    <property type="entry name" value="OS08G0243800 PROTEIN"/>
    <property type="match status" value="1"/>
</dbReference>
<comment type="caution">
    <text evidence="1">The sequence shown here is derived from an EMBL/GenBank/DDBJ whole genome shotgun (WGS) entry which is preliminary data.</text>
</comment>
<dbReference type="AlphaFoldDB" id="A0A2P5CC23"/>
<accession>A0A2P5CC23</accession>
<reference evidence="2" key="1">
    <citation type="submission" date="2016-06" db="EMBL/GenBank/DDBJ databases">
        <title>Parallel loss of symbiosis genes in relatives of nitrogen-fixing non-legume Parasponia.</title>
        <authorList>
            <person name="Van Velzen R."/>
            <person name="Holmer R."/>
            <person name="Bu F."/>
            <person name="Rutten L."/>
            <person name="Van Zeijl A."/>
            <person name="Liu W."/>
            <person name="Santuari L."/>
            <person name="Cao Q."/>
            <person name="Sharma T."/>
            <person name="Shen D."/>
            <person name="Roswanjaya Y."/>
            <person name="Wardhani T."/>
            <person name="Kalhor M.S."/>
            <person name="Jansen J."/>
            <person name="Van den Hoogen J."/>
            <person name="Gungor B."/>
            <person name="Hartog M."/>
            <person name="Hontelez J."/>
            <person name="Verver J."/>
            <person name="Yang W.-C."/>
            <person name="Schijlen E."/>
            <person name="Repin R."/>
            <person name="Schilthuizen M."/>
            <person name="Schranz E."/>
            <person name="Heidstra R."/>
            <person name="Miyata K."/>
            <person name="Fedorova E."/>
            <person name="Kohlen W."/>
            <person name="Bisseling T."/>
            <person name="Smit S."/>
            <person name="Geurts R."/>
        </authorList>
    </citation>
    <scope>NUCLEOTIDE SEQUENCE [LARGE SCALE GENOMIC DNA]</scope>
    <source>
        <strain evidence="2">cv. WU1-14</strain>
    </source>
</reference>
<sequence length="251" mass="27710">MLNMEDSNDKKLQPENYLDDETDDALSFCDLPNSLNDVVFPQTTYPENDYAFEFFNPIAAEIDPSTETVVFCGEIIPPKQKNEFLRHPKNGLFIRRESFKRSHSFRSSSDVVSANPAVHEYSTALASSAITRSSSVRFGRFGSVLPATGNSPFRSSNSRKHKVLIGLVKMQPKMELSEIRKRQQSRKGTPAPMFPVKESGEPAIAGDHGVGTNSSTGSTSHWALFRPLRCSAHVVCALTKASFGCIPHGNI</sequence>
<dbReference type="Proteomes" id="UP000237105">
    <property type="component" value="Unassembled WGS sequence"/>
</dbReference>
<dbReference type="EMBL" id="JXTB01000148">
    <property type="protein sequence ID" value="PON58545.1"/>
    <property type="molecule type" value="Genomic_DNA"/>
</dbReference>
<gene>
    <name evidence="1" type="ORF">PanWU01x14_165760</name>
</gene>
<evidence type="ECO:0000313" key="1">
    <source>
        <dbReference type="EMBL" id="PON58545.1"/>
    </source>
</evidence>
<dbReference type="OrthoDB" id="840976at2759"/>
<dbReference type="PANTHER" id="PTHR34130:SF8">
    <property type="entry name" value="TRANSMEMBRANE PROTEIN"/>
    <property type="match status" value="1"/>
</dbReference>
<keyword evidence="2" id="KW-1185">Reference proteome</keyword>
<proteinExistence type="predicted"/>
<organism evidence="1 2">
    <name type="scientific">Parasponia andersonii</name>
    <name type="common">Sponia andersonii</name>
    <dbReference type="NCBI Taxonomy" id="3476"/>
    <lineage>
        <taxon>Eukaryota</taxon>
        <taxon>Viridiplantae</taxon>
        <taxon>Streptophyta</taxon>
        <taxon>Embryophyta</taxon>
        <taxon>Tracheophyta</taxon>
        <taxon>Spermatophyta</taxon>
        <taxon>Magnoliopsida</taxon>
        <taxon>eudicotyledons</taxon>
        <taxon>Gunneridae</taxon>
        <taxon>Pentapetalae</taxon>
        <taxon>rosids</taxon>
        <taxon>fabids</taxon>
        <taxon>Rosales</taxon>
        <taxon>Cannabaceae</taxon>
        <taxon>Parasponia</taxon>
    </lineage>
</organism>